<proteinExistence type="inferred from homology"/>
<evidence type="ECO:0000313" key="6">
    <source>
        <dbReference type="EMBL" id="KAL1514511.1"/>
    </source>
</evidence>
<evidence type="ECO:0000256" key="1">
    <source>
        <dbReference type="ARBA" id="ARBA00009179"/>
    </source>
</evidence>
<dbReference type="Pfam" id="PF17820">
    <property type="entry name" value="PDZ_6"/>
    <property type="match status" value="1"/>
</dbReference>
<dbReference type="GO" id="GO:0006508">
    <property type="term" value="P:proteolysis"/>
    <property type="evidence" value="ECO:0007669"/>
    <property type="project" value="UniProtKB-KW"/>
</dbReference>
<dbReference type="GO" id="GO:0004175">
    <property type="term" value="F:endopeptidase activity"/>
    <property type="evidence" value="ECO:0007669"/>
    <property type="project" value="TreeGrafter"/>
</dbReference>
<dbReference type="Gene3D" id="3.30.750.44">
    <property type="match status" value="1"/>
</dbReference>
<evidence type="ECO:0000256" key="3">
    <source>
        <dbReference type="ARBA" id="ARBA00022801"/>
    </source>
</evidence>
<dbReference type="InterPro" id="IPR005151">
    <property type="entry name" value="Tail-specific_protease"/>
</dbReference>
<dbReference type="PROSITE" id="PS50106">
    <property type="entry name" value="PDZ"/>
    <property type="match status" value="1"/>
</dbReference>
<dbReference type="EMBL" id="JBGBPQ010000012">
    <property type="protein sequence ID" value="KAL1514511.1"/>
    <property type="molecule type" value="Genomic_DNA"/>
</dbReference>
<dbReference type="GO" id="GO:0007165">
    <property type="term" value="P:signal transduction"/>
    <property type="evidence" value="ECO:0007669"/>
    <property type="project" value="TreeGrafter"/>
</dbReference>
<dbReference type="GO" id="GO:0008236">
    <property type="term" value="F:serine-type peptidase activity"/>
    <property type="evidence" value="ECO:0007669"/>
    <property type="project" value="UniProtKB-KW"/>
</dbReference>
<dbReference type="Gene3D" id="2.30.42.10">
    <property type="match status" value="1"/>
</dbReference>
<reference evidence="6 7" key="1">
    <citation type="journal article" date="2024" name="Science">
        <title>Giant polyketide synthase enzymes in the biosynthesis of giant marine polyether toxins.</title>
        <authorList>
            <person name="Fallon T.R."/>
            <person name="Shende V.V."/>
            <person name="Wierzbicki I.H."/>
            <person name="Pendleton A.L."/>
            <person name="Watervoot N.F."/>
            <person name="Auber R.P."/>
            <person name="Gonzalez D.J."/>
            <person name="Wisecaver J.H."/>
            <person name="Moore B.S."/>
        </authorList>
    </citation>
    <scope>NUCLEOTIDE SEQUENCE [LARGE SCALE GENOMIC DNA]</scope>
    <source>
        <strain evidence="6 7">12B1</strain>
    </source>
</reference>
<dbReference type="Proteomes" id="UP001515480">
    <property type="component" value="Unassembled WGS sequence"/>
</dbReference>
<dbReference type="Gene3D" id="3.90.226.10">
    <property type="entry name" value="2-enoyl-CoA Hydratase, Chain A, domain 1"/>
    <property type="match status" value="1"/>
</dbReference>
<name>A0AB34J5Q1_PRYPA</name>
<evidence type="ECO:0000256" key="4">
    <source>
        <dbReference type="ARBA" id="ARBA00022825"/>
    </source>
</evidence>
<dbReference type="InterPro" id="IPR029045">
    <property type="entry name" value="ClpP/crotonase-like_dom_sf"/>
</dbReference>
<dbReference type="SMART" id="SM00245">
    <property type="entry name" value="TSPc"/>
    <property type="match status" value="1"/>
</dbReference>
<dbReference type="PANTHER" id="PTHR32060">
    <property type="entry name" value="TAIL-SPECIFIC PROTEASE"/>
    <property type="match status" value="1"/>
</dbReference>
<dbReference type="InterPro" id="IPR001478">
    <property type="entry name" value="PDZ"/>
</dbReference>
<keyword evidence="7" id="KW-1185">Reference proteome</keyword>
<evidence type="ECO:0000313" key="7">
    <source>
        <dbReference type="Proteomes" id="UP001515480"/>
    </source>
</evidence>
<dbReference type="Pfam" id="PF03572">
    <property type="entry name" value="Peptidase_S41"/>
    <property type="match status" value="1"/>
</dbReference>
<organism evidence="6 7">
    <name type="scientific">Prymnesium parvum</name>
    <name type="common">Toxic golden alga</name>
    <dbReference type="NCBI Taxonomy" id="97485"/>
    <lineage>
        <taxon>Eukaryota</taxon>
        <taxon>Haptista</taxon>
        <taxon>Haptophyta</taxon>
        <taxon>Prymnesiophyceae</taxon>
        <taxon>Prymnesiales</taxon>
        <taxon>Prymnesiaceae</taxon>
        <taxon>Prymnesium</taxon>
    </lineage>
</organism>
<comment type="similarity">
    <text evidence="1">Belongs to the peptidase S41A family.</text>
</comment>
<dbReference type="InterPro" id="IPR041489">
    <property type="entry name" value="PDZ_6"/>
</dbReference>
<keyword evidence="4" id="KW-0720">Serine protease</keyword>
<comment type="caution">
    <text evidence="6">The sequence shown here is derived from an EMBL/GenBank/DDBJ whole genome shotgun (WGS) entry which is preliminary data.</text>
</comment>
<dbReference type="CDD" id="cd07560">
    <property type="entry name" value="Peptidase_S41_CPP"/>
    <property type="match status" value="1"/>
</dbReference>
<keyword evidence="3" id="KW-0378">Hydrolase</keyword>
<dbReference type="SUPFAM" id="SSF50156">
    <property type="entry name" value="PDZ domain-like"/>
    <property type="match status" value="1"/>
</dbReference>
<dbReference type="InterPro" id="IPR004447">
    <property type="entry name" value="Peptidase_S41A"/>
</dbReference>
<dbReference type="InterPro" id="IPR036034">
    <property type="entry name" value="PDZ_sf"/>
</dbReference>
<keyword evidence="2" id="KW-0645">Protease</keyword>
<dbReference type="SMART" id="SM00228">
    <property type="entry name" value="PDZ"/>
    <property type="match status" value="1"/>
</dbReference>
<dbReference type="SUPFAM" id="SSF52096">
    <property type="entry name" value="ClpP/crotonase"/>
    <property type="match status" value="1"/>
</dbReference>
<evidence type="ECO:0000259" key="5">
    <source>
        <dbReference type="PROSITE" id="PS50106"/>
    </source>
</evidence>
<evidence type="ECO:0000256" key="2">
    <source>
        <dbReference type="ARBA" id="ARBA00022670"/>
    </source>
</evidence>
<dbReference type="PANTHER" id="PTHR32060:SF30">
    <property type="entry name" value="CARBOXY-TERMINAL PROCESSING PROTEASE CTPA"/>
    <property type="match status" value="1"/>
</dbReference>
<gene>
    <name evidence="6" type="ORF">AB1Y20_003610</name>
</gene>
<protein>
    <recommendedName>
        <fullName evidence="5">PDZ domain-containing protein</fullName>
    </recommendedName>
</protein>
<sequence length="411" mass="45176">MGQPAAVGQPADARAAPPPSSLRELFDTLQRTHGGPAFLTPSQLRTLRRDALSAPSASFASACAWVMSQLNDPYAAYLAPSQVGQLRERFHGVVGVGLEMTAVRPSWWRRWHDEPRMRVKVKRVVAGSTAERAGIKVGDEILDIDDTPVSSVDSVALSEWLEGEEGSRVALRLRSRDGTRTRRLSLRRAPIPVRTVTAQGLPSLVVTRRSCSPLLLRISHFGSTTALELRQALRRRASSAAPLVIDVRCNEGGLLPEAVAAARMFLPRGATVLSLWKPKRKVHTYRRRWYHRGELSTRSIPPLYVLVDENSASAAEIFAGALGASGRAVVIGTATYGKGASQALAYMSDGSAVRFTVYTLRVGSTEWDLACGVRPDVQWRWRSRWLHSRFVDGLEVTRALRRARLGRSSKA</sequence>
<feature type="domain" description="PDZ" evidence="5">
    <location>
        <begin position="83"/>
        <end position="159"/>
    </location>
</feature>
<dbReference type="AlphaFoldDB" id="A0AB34J5Q1"/>
<accession>A0AB34J5Q1</accession>